<accession>A0AAV2AVG3</accession>
<sequence length="46" mass="5518">MFWLLEEPSERRCLIYITDISYNIVRQSRNLFPKTYGEESTTSRAC</sequence>
<gene>
    <name evidence="1" type="ORF">LARSCL_LOCUS14449</name>
</gene>
<organism evidence="1 2">
    <name type="scientific">Larinioides sclopetarius</name>
    <dbReference type="NCBI Taxonomy" id="280406"/>
    <lineage>
        <taxon>Eukaryota</taxon>
        <taxon>Metazoa</taxon>
        <taxon>Ecdysozoa</taxon>
        <taxon>Arthropoda</taxon>
        <taxon>Chelicerata</taxon>
        <taxon>Arachnida</taxon>
        <taxon>Araneae</taxon>
        <taxon>Araneomorphae</taxon>
        <taxon>Entelegynae</taxon>
        <taxon>Araneoidea</taxon>
        <taxon>Araneidae</taxon>
        <taxon>Larinioides</taxon>
    </lineage>
</organism>
<evidence type="ECO:0000313" key="2">
    <source>
        <dbReference type="Proteomes" id="UP001497382"/>
    </source>
</evidence>
<protein>
    <submittedName>
        <fullName evidence="1">Uncharacterized protein</fullName>
    </submittedName>
</protein>
<dbReference type="Proteomes" id="UP001497382">
    <property type="component" value="Unassembled WGS sequence"/>
</dbReference>
<keyword evidence="2" id="KW-1185">Reference proteome</keyword>
<reference evidence="1 2" key="1">
    <citation type="submission" date="2024-04" db="EMBL/GenBank/DDBJ databases">
        <authorList>
            <person name="Rising A."/>
            <person name="Reimegard J."/>
            <person name="Sonavane S."/>
            <person name="Akerstrom W."/>
            <person name="Nylinder S."/>
            <person name="Hedman E."/>
            <person name="Kallberg Y."/>
        </authorList>
    </citation>
    <scope>NUCLEOTIDE SEQUENCE [LARGE SCALE GENOMIC DNA]</scope>
</reference>
<comment type="caution">
    <text evidence="1">The sequence shown here is derived from an EMBL/GenBank/DDBJ whole genome shotgun (WGS) entry which is preliminary data.</text>
</comment>
<dbReference type="EMBL" id="CAXIEN010000209">
    <property type="protein sequence ID" value="CAL1286803.1"/>
    <property type="molecule type" value="Genomic_DNA"/>
</dbReference>
<name>A0AAV2AVG3_9ARAC</name>
<proteinExistence type="predicted"/>
<dbReference type="AlphaFoldDB" id="A0AAV2AVG3"/>
<evidence type="ECO:0000313" key="1">
    <source>
        <dbReference type="EMBL" id="CAL1286803.1"/>
    </source>
</evidence>